<protein>
    <submittedName>
        <fullName evidence="3">Putative phosphatidylinositol-phosphatidylcholine transfer protein</fullName>
    </submittedName>
</protein>
<organism evidence="3 4">
    <name type="scientific">Phaeomoniella chlamydospora</name>
    <name type="common">Phaeoacremonium chlamydosporum</name>
    <dbReference type="NCBI Taxonomy" id="158046"/>
    <lineage>
        <taxon>Eukaryota</taxon>
        <taxon>Fungi</taxon>
        <taxon>Dikarya</taxon>
        <taxon>Ascomycota</taxon>
        <taxon>Pezizomycotina</taxon>
        <taxon>Eurotiomycetes</taxon>
        <taxon>Chaetothyriomycetidae</taxon>
        <taxon>Phaeomoniellales</taxon>
        <taxon>Phaeomoniellaceae</taxon>
        <taxon>Phaeomoniella</taxon>
    </lineage>
</organism>
<dbReference type="InterPro" id="IPR011074">
    <property type="entry name" value="CRAL/TRIO_N_dom"/>
</dbReference>
<dbReference type="Pfam" id="PF03765">
    <property type="entry name" value="CRAL_TRIO_N"/>
    <property type="match status" value="1"/>
</dbReference>
<dbReference type="AlphaFoldDB" id="A0A0G2G8A2"/>
<accession>A0A0G2G8A2</accession>
<evidence type="ECO:0000259" key="2">
    <source>
        <dbReference type="PROSITE" id="PS50191"/>
    </source>
</evidence>
<dbReference type="GO" id="GO:0006892">
    <property type="term" value="P:post-Golgi vesicle-mediated transport"/>
    <property type="evidence" value="ECO:0007669"/>
    <property type="project" value="EnsemblFungi"/>
</dbReference>
<dbReference type="PROSITE" id="PS50191">
    <property type="entry name" value="CRAL_TRIO"/>
    <property type="match status" value="1"/>
</dbReference>
<dbReference type="CDD" id="cd00170">
    <property type="entry name" value="SEC14"/>
    <property type="match status" value="1"/>
</dbReference>
<keyword evidence="4" id="KW-1185">Reference proteome</keyword>
<comment type="caution">
    <text evidence="3">The sequence shown here is derived from an EMBL/GenBank/DDBJ whole genome shotgun (WGS) entry which is preliminary data.</text>
</comment>
<dbReference type="PRINTS" id="PR00180">
    <property type="entry name" value="CRETINALDHBP"/>
</dbReference>
<feature type="compositionally biased region" description="Low complexity" evidence="1">
    <location>
        <begin position="407"/>
        <end position="417"/>
    </location>
</feature>
<dbReference type="InterPro" id="IPR001251">
    <property type="entry name" value="CRAL-TRIO_dom"/>
</dbReference>
<dbReference type="PANTHER" id="PTHR45657">
    <property type="entry name" value="CRAL-TRIO DOMAIN-CONTAINING PROTEIN YKL091C-RELATED"/>
    <property type="match status" value="1"/>
</dbReference>
<dbReference type="InterPro" id="IPR036273">
    <property type="entry name" value="CRAL/TRIO_N_dom_sf"/>
</dbReference>
<dbReference type="GO" id="GO:0005628">
    <property type="term" value="C:prospore membrane"/>
    <property type="evidence" value="ECO:0007669"/>
    <property type="project" value="EnsemblFungi"/>
</dbReference>
<dbReference type="Proteomes" id="UP000053317">
    <property type="component" value="Unassembled WGS sequence"/>
</dbReference>
<dbReference type="GO" id="GO:0120010">
    <property type="term" value="P:intermembrane phospholipid transfer"/>
    <property type="evidence" value="ECO:0007669"/>
    <property type="project" value="EnsemblFungi"/>
</dbReference>
<dbReference type="GO" id="GO:0051286">
    <property type="term" value="C:cell tip"/>
    <property type="evidence" value="ECO:0007669"/>
    <property type="project" value="EnsemblFungi"/>
</dbReference>
<gene>
    <name evidence="3" type="ORF">UCRPC4_g04335</name>
</gene>
<dbReference type="Gene3D" id="1.10.8.20">
    <property type="entry name" value="N-terminal domain of phosphatidylinositol transfer protein sec14p"/>
    <property type="match status" value="1"/>
</dbReference>
<feature type="domain" description="CRAL-TRIO" evidence="2">
    <location>
        <begin position="175"/>
        <end position="348"/>
    </location>
</feature>
<dbReference type="SMART" id="SM01100">
    <property type="entry name" value="CRAL_TRIO_N"/>
    <property type="match status" value="1"/>
</dbReference>
<dbReference type="SUPFAM" id="SSF46938">
    <property type="entry name" value="CRAL/TRIO N-terminal domain"/>
    <property type="match status" value="1"/>
</dbReference>
<dbReference type="EMBL" id="LCWF01000104">
    <property type="protein sequence ID" value="KKY19908.1"/>
    <property type="molecule type" value="Genomic_DNA"/>
</dbReference>
<dbReference type="GO" id="GO:0032120">
    <property type="term" value="P:ascospore-type prospore membrane formation"/>
    <property type="evidence" value="ECO:0007669"/>
    <property type="project" value="EnsemblFungi"/>
</dbReference>
<proteinExistence type="predicted"/>
<evidence type="ECO:0000313" key="4">
    <source>
        <dbReference type="Proteomes" id="UP000053317"/>
    </source>
</evidence>
<sequence length="417" mass="47055">MEQTDSAKAVMCESNETTYKVYDQNRLEIQKFHLCVASLNFQAQLYLLLRDQKATQFLPLVPLLTSLPTPTTMATNPQMALDPKYDDYDFPTTAPEVQSGHPGHLDEVQQAQVHQLRQLLEKEGFTERLDTLTLLRFLRARKFNVELAKQMFVDSEKWRKEFKTDELVRTFDYKEKPEVFKYYPQYYHKTDKDGRPLYIEQLGNIDLNAMYKITTAERMLSNLVCEYEKLADPRLPACSRKAGKLLETCCTVLDLKGVGLMKAPSVYGYLRQASAISQNYYPERLGRLYLINAPWGFSSVFGVVKGFLDPVTVQKIHVLGSGYQSELLAQVPKENLPKEFGGTCQCEGGCMLSDDGPWRDPEWARPAKWEKKDASETDAASAVPGVPPIKNEPEESKVEPASGDLEAGAQAPAPATA</sequence>
<dbReference type="Pfam" id="PF00650">
    <property type="entry name" value="CRAL_TRIO"/>
    <property type="match status" value="1"/>
</dbReference>
<dbReference type="GO" id="GO:0032153">
    <property type="term" value="C:cell division site"/>
    <property type="evidence" value="ECO:0007669"/>
    <property type="project" value="EnsemblFungi"/>
</dbReference>
<reference evidence="3 4" key="1">
    <citation type="submission" date="2015-05" db="EMBL/GenBank/DDBJ databases">
        <title>Distinctive expansion of gene families associated with plant cell wall degradation and secondary metabolism in the genomes of grapevine trunk pathogens.</title>
        <authorList>
            <person name="Lawrence D.P."/>
            <person name="Travadon R."/>
            <person name="Rolshausen P.E."/>
            <person name="Baumgartner K."/>
        </authorList>
    </citation>
    <scope>NUCLEOTIDE SEQUENCE [LARGE SCALE GENOMIC DNA]</scope>
    <source>
        <strain evidence="3">UCRPC4</strain>
    </source>
</reference>
<dbReference type="GO" id="GO:0031322">
    <property type="term" value="P:ascospore-type prospore-specific spindle pole body remodeling"/>
    <property type="evidence" value="ECO:0007669"/>
    <property type="project" value="EnsemblFungi"/>
</dbReference>
<dbReference type="OrthoDB" id="1434354at2759"/>
<dbReference type="InterPro" id="IPR051026">
    <property type="entry name" value="PI/PC_transfer"/>
</dbReference>
<name>A0A0G2G8A2_PHACM</name>
<dbReference type="SUPFAM" id="SSF52087">
    <property type="entry name" value="CRAL/TRIO domain"/>
    <property type="match status" value="1"/>
</dbReference>
<dbReference type="Gene3D" id="3.40.525.10">
    <property type="entry name" value="CRAL-TRIO lipid binding domain"/>
    <property type="match status" value="1"/>
</dbReference>
<dbReference type="InterPro" id="IPR036865">
    <property type="entry name" value="CRAL-TRIO_dom_sf"/>
</dbReference>
<feature type="region of interest" description="Disordered" evidence="1">
    <location>
        <begin position="361"/>
        <end position="417"/>
    </location>
</feature>
<evidence type="ECO:0000256" key="1">
    <source>
        <dbReference type="SAM" id="MobiDB-lite"/>
    </source>
</evidence>
<feature type="compositionally biased region" description="Basic and acidic residues" evidence="1">
    <location>
        <begin position="361"/>
        <end position="375"/>
    </location>
</feature>
<dbReference type="GO" id="GO:0120019">
    <property type="term" value="F:phosphatidylcholine transfer activity"/>
    <property type="evidence" value="ECO:0007669"/>
    <property type="project" value="EnsemblFungi"/>
</dbReference>
<evidence type="ECO:0000313" key="3">
    <source>
        <dbReference type="EMBL" id="KKY19908.1"/>
    </source>
</evidence>
<dbReference type="GO" id="GO:0008526">
    <property type="term" value="F:phosphatidylinositol transfer activity"/>
    <property type="evidence" value="ECO:0007669"/>
    <property type="project" value="EnsemblFungi"/>
</dbReference>
<dbReference type="PANTHER" id="PTHR45657:SF1">
    <property type="entry name" value="CRAL-TRIO DOMAIN-CONTAINING PROTEIN YKL091C-RELATED"/>
    <property type="match status" value="1"/>
</dbReference>
<dbReference type="SMART" id="SM00516">
    <property type="entry name" value="SEC14"/>
    <property type="match status" value="1"/>
</dbReference>
<reference evidence="3 4" key="2">
    <citation type="submission" date="2015-05" db="EMBL/GenBank/DDBJ databases">
        <authorList>
            <person name="Morales-Cruz A."/>
            <person name="Amrine K.C."/>
            <person name="Cantu D."/>
        </authorList>
    </citation>
    <scope>NUCLEOTIDE SEQUENCE [LARGE SCALE GENOMIC DNA]</scope>
    <source>
        <strain evidence="3">UCRPC4</strain>
    </source>
</reference>
<dbReference type="GO" id="GO:0005634">
    <property type="term" value="C:nucleus"/>
    <property type="evidence" value="ECO:0007669"/>
    <property type="project" value="EnsemblFungi"/>
</dbReference>